<gene>
    <name evidence="1" type="ORF">CPELLU_LOCUS9928</name>
</gene>
<comment type="caution">
    <text evidence="1">The sequence shown here is derived from an EMBL/GenBank/DDBJ whole genome shotgun (WGS) entry which is preliminary data.</text>
</comment>
<evidence type="ECO:0000313" key="1">
    <source>
        <dbReference type="EMBL" id="CAG8663751.1"/>
    </source>
</evidence>
<evidence type="ECO:0000313" key="2">
    <source>
        <dbReference type="Proteomes" id="UP000789759"/>
    </source>
</evidence>
<dbReference type="EMBL" id="CAJVQA010007915">
    <property type="protein sequence ID" value="CAG8663751.1"/>
    <property type="molecule type" value="Genomic_DNA"/>
</dbReference>
<protein>
    <submittedName>
        <fullName evidence="1">15427_t:CDS:1</fullName>
    </submittedName>
</protein>
<dbReference type="AlphaFoldDB" id="A0A9N9HCM1"/>
<dbReference type="Proteomes" id="UP000789759">
    <property type="component" value="Unassembled WGS sequence"/>
</dbReference>
<sequence>MNSYLLLEIHLDRPEPIGLGLWDPPSGLPCSLSCGLSHGLPSGLSSGLPCGLSWGCS</sequence>
<reference evidence="1" key="1">
    <citation type="submission" date="2021-06" db="EMBL/GenBank/DDBJ databases">
        <authorList>
            <person name="Kallberg Y."/>
            <person name="Tangrot J."/>
            <person name="Rosling A."/>
        </authorList>
    </citation>
    <scope>NUCLEOTIDE SEQUENCE</scope>
    <source>
        <strain evidence="1">FL966</strain>
    </source>
</reference>
<keyword evidence="2" id="KW-1185">Reference proteome</keyword>
<name>A0A9N9HCM1_9GLOM</name>
<accession>A0A9N9HCM1</accession>
<organism evidence="1 2">
    <name type="scientific">Cetraspora pellucida</name>
    <dbReference type="NCBI Taxonomy" id="1433469"/>
    <lineage>
        <taxon>Eukaryota</taxon>
        <taxon>Fungi</taxon>
        <taxon>Fungi incertae sedis</taxon>
        <taxon>Mucoromycota</taxon>
        <taxon>Glomeromycotina</taxon>
        <taxon>Glomeromycetes</taxon>
        <taxon>Diversisporales</taxon>
        <taxon>Gigasporaceae</taxon>
        <taxon>Cetraspora</taxon>
    </lineage>
</organism>
<proteinExistence type="predicted"/>